<gene>
    <name evidence="1" type="ORF">A3770_02p17140</name>
</gene>
<protein>
    <submittedName>
        <fullName evidence="1">Uncharacterized protein</fullName>
    </submittedName>
</protein>
<evidence type="ECO:0000313" key="2">
    <source>
        <dbReference type="Proteomes" id="UP000316726"/>
    </source>
</evidence>
<keyword evidence="2" id="KW-1185">Reference proteome</keyword>
<organism evidence="1 2">
    <name type="scientific">Chloropicon primus</name>
    <dbReference type="NCBI Taxonomy" id="1764295"/>
    <lineage>
        <taxon>Eukaryota</taxon>
        <taxon>Viridiplantae</taxon>
        <taxon>Chlorophyta</taxon>
        <taxon>Chloropicophyceae</taxon>
        <taxon>Chloropicales</taxon>
        <taxon>Chloropicaceae</taxon>
        <taxon>Chloropicon</taxon>
    </lineage>
</organism>
<sequence>MEMGTPTPLRRVRRCLFGGNSSPSRLCWNVEWRREVDVLERGVVGNLKEEQLNLGEELRRLREAALKLEQVALREDLVRFNATAKAMVKRELKQLLEEFDERHRSNYRELQSRIDVLGSRLTAVQEQHQLVGDVVESVAGKALRTVEGKYHSCLSIVVELRETLSREERFLDEVRGKLEVLVAHV</sequence>
<proteinExistence type="predicted"/>
<name>A0A5B8MFH9_9CHLO</name>
<dbReference type="AlphaFoldDB" id="A0A5B8MFH9"/>
<accession>A0A5B8MFH9</accession>
<reference evidence="1 2" key="1">
    <citation type="submission" date="2018-07" db="EMBL/GenBank/DDBJ databases">
        <title>The complete nuclear genome of the prasinophyte Chloropicon primus (CCMP1205).</title>
        <authorList>
            <person name="Pombert J.-F."/>
            <person name="Otis C."/>
            <person name="Turmel M."/>
            <person name="Lemieux C."/>
        </authorList>
    </citation>
    <scope>NUCLEOTIDE SEQUENCE [LARGE SCALE GENOMIC DNA]</scope>
    <source>
        <strain evidence="1 2">CCMP1205</strain>
    </source>
</reference>
<dbReference type="EMBL" id="CP031035">
    <property type="protein sequence ID" value="QDZ19196.1"/>
    <property type="molecule type" value="Genomic_DNA"/>
</dbReference>
<evidence type="ECO:0000313" key="1">
    <source>
        <dbReference type="EMBL" id="QDZ19196.1"/>
    </source>
</evidence>
<dbReference type="Proteomes" id="UP000316726">
    <property type="component" value="Chromosome 2"/>
</dbReference>